<accession>A0A931I097</accession>
<dbReference type="RefSeq" id="WP_197309973.1">
    <property type="nucleotide sequence ID" value="NZ_JADZLT010000040.1"/>
</dbReference>
<feature type="domain" description="Flagellar basal body rod protein N-terminal" evidence="7">
    <location>
        <begin position="21"/>
        <end position="39"/>
    </location>
</feature>
<dbReference type="Pfam" id="PF00460">
    <property type="entry name" value="Flg_bb_rod"/>
    <property type="match status" value="1"/>
</dbReference>
<keyword evidence="8" id="KW-0282">Flagellum</keyword>
<dbReference type="NCBIfam" id="NF004654">
    <property type="entry name" value="PRK06004.1"/>
    <property type="match status" value="1"/>
</dbReference>
<dbReference type="AlphaFoldDB" id="A0A931I097"/>
<comment type="function">
    <text evidence="5 6">Structural component of flagellum, the bacterial motility apparatus. Part of the rod structure of flagellar basal body.</text>
</comment>
<dbReference type="EMBL" id="JADZLT010000040">
    <property type="protein sequence ID" value="MBH0236881.1"/>
    <property type="molecule type" value="Genomic_DNA"/>
</dbReference>
<comment type="similarity">
    <text evidence="2 6">Belongs to the flagella basal body rod proteins family.</text>
</comment>
<dbReference type="GO" id="GO:0030694">
    <property type="term" value="C:bacterial-type flagellum basal body, rod"/>
    <property type="evidence" value="ECO:0007669"/>
    <property type="project" value="InterPro"/>
</dbReference>
<comment type="subcellular location">
    <subcellularLocation>
        <location evidence="1 6">Bacterial flagellum basal body</location>
    </subcellularLocation>
</comment>
<evidence type="ECO:0000259" key="7">
    <source>
        <dbReference type="Pfam" id="PF00460"/>
    </source>
</evidence>
<evidence type="ECO:0000256" key="1">
    <source>
        <dbReference type="ARBA" id="ARBA00004117"/>
    </source>
</evidence>
<keyword evidence="4 6" id="KW-0975">Bacterial flagellum</keyword>
<evidence type="ECO:0000313" key="8">
    <source>
        <dbReference type="EMBL" id="MBH0236881.1"/>
    </source>
</evidence>
<comment type="caution">
    <text evidence="8">The sequence shown here is derived from an EMBL/GenBank/DDBJ whole genome shotgun (WGS) entry which is preliminary data.</text>
</comment>
<comment type="subunit">
    <text evidence="6">The basal body constitutes a major portion of the flagellar organelle and consists of a number of rings mounted on a central rod.</text>
</comment>
<dbReference type="GO" id="GO:0071973">
    <property type="term" value="P:bacterial-type flagellum-dependent cell motility"/>
    <property type="evidence" value="ECO:0007669"/>
    <property type="project" value="InterPro"/>
</dbReference>
<evidence type="ECO:0000313" key="9">
    <source>
        <dbReference type="Proteomes" id="UP000631694"/>
    </source>
</evidence>
<keyword evidence="8" id="KW-0969">Cilium</keyword>
<evidence type="ECO:0000256" key="6">
    <source>
        <dbReference type="PIRNR" id="PIRNR002889"/>
    </source>
</evidence>
<proteinExistence type="inferred from homology"/>
<protein>
    <recommendedName>
        <fullName evidence="3 6">Flagellar basal body rod protein FlgB</fullName>
    </recommendedName>
</protein>
<name>A0A931I097_9HYPH</name>
<keyword evidence="9" id="KW-1185">Reference proteome</keyword>
<evidence type="ECO:0000256" key="3">
    <source>
        <dbReference type="ARBA" id="ARBA00014376"/>
    </source>
</evidence>
<dbReference type="InterPro" id="IPR006300">
    <property type="entry name" value="FlgB"/>
</dbReference>
<evidence type="ECO:0000256" key="4">
    <source>
        <dbReference type="ARBA" id="ARBA00023143"/>
    </source>
</evidence>
<dbReference type="Proteomes" id="UP000631694">
    <property type="component" value="Unassembled WGS sequence"/>
</dbReference>
<dbReference type="PIRSF" id="PIRSF002889">
    <property type="entry name" value="Rod_FlgB"/>
    <property type="match status" value="1"/>
</dbReference>
<gene>
    <name evidence="8" type="primary">flgB</name>
    <name evidence="8" type="ORF">I5731_03510</name>
</gene>
<dbReference type="InterPro" id="IPR001444">
    <property type="entry name" value="Flag_bb_rod_N"/>
</dbReference>
<organism evidence="8 9">
    <name type="scientific">Methylobrevis albus</name>
    <dbReference type="NCBI Taxonomy" id="2793297"/>
    <lineage>
        <taxon>Bacteria</taxon>
        <taxon>Pseudomonadati</taxon>
        <taxon>Pseudomonadota</taxon>
        <taxon>Alphaproteobacteria</taxon>
        <taxon>Hyphomicrobiales</taxon>
        <taxon>Pleomorphomonadaceae</taxon>
        <taxon>Methylobrevis</taxon>
    </lineage>
</organism>
<evidence type="ECO:0000256" key="5">
    <source>
        <dbReference type="ARBA" id="ARBA00024934"/>
    </source>
</evidence>
<reference evidence="8" key="1">
    <citation type="submission" date="2020-12" db="EMBL/GenBank/DDBJ databases">
        <title>Methylobrevis albus sp. nov., isolated from fresh water lack sediment.</title>
        <authorList>
            <person name="Zou Q."/>
        </authorList>
    </citation>
    <scope>NUCLEOTIDE SEQUENCE</scope>
    <source>
        <strain evidence="8">L22</strain>
    </source>
</reference>
<keyword evidence="8" id="KW-0966">Cell projection</keyword>
<sequence>MAMTDLPIFRAIREKMMFHEARQRVLAENVANAETPGYKAHELATPDFFRMAAAAGGGAIAPVAPRVTVAGHLPGRSISTQSAFKQERVAGYEITPDGNGVVLEEQMMKVTGNQLDYQMAASLYQRSLGILKTAVGRR</sequence>
<evidence type="ECO:0000256" key="2">
    <source>
        <dbReference type="ARBA" id="ARBA00009677"/>
    </source>
</evidence>